<evidence type="ECO:0000313" key="11">
    <source>
        <dbReference type="EMBL" id="PRP66086.1"/>
    </source>
</evidence>
<evidence type="ECO:0000256" key="5">
    <source>
        <dbReference type="ARBA" id="ARBA00022692"/>
    </source>
</evidence>
<keyword evidence="2" id="KW-0813">Transport</keyword>
<dbReference type="GO" id="GO:0015297">
    <property type="term" value="F:antiporter activity"/>
    <property type="evidence" value="ECO:0007669"/>
    <property type="project" value="UniProtKB-KW"/>
</dbReference>
<sequence length="506" mass="53364">MESQNINHEDEKIIENRELNIWEALIPVVALIIMLAFNVLVVYGDDALSGSNQFILLLGAAVAGLVGYFNKVSYETMIEEVAQNLKSTAGAILILLMVGALAGTWLISGIIPTMIYYGLDILNPTIFLAACVVICAVISVATGSSWTTSATVGIALIGIAGALDINAGMTAGAVLSGAYFGDKLSPLSDTTNLAPAMAGTDLFTHIKYMTLTTVPTIVVTLIVFVIIGFSIDTSGNADVTVYQNAIENTFNTSAWLFLVPVLVIAMIVKKVSPLVALLVGTLLAAVAALIFQPELVLANSGLDTWNFTSGYKGLMNAITVDTSIAPITENTEIGEKLAGLFESGGMAGMLGTIWLIICAMVFGGIMDAIGALATISKALLNLFDSVFGLFASTVVSCLAINFTASDQYLAIVVPGKMYAKAYQDKGLAPENLSRTLEDSGTVTSVLIPWNTCGAYQSTTLGVDVIAYLPYAIFNWLSPFMTLLFAAFSIKIKELSGKVASDGQVDL</sequence>
<dbReference type="EMBL" id="MQUC01000003">
    <property type="protein sequence ID" value="PRP66086.1"/>
    <property type="molecule type" value="Genomic_DNA"/>
</dbReference>
<dbReference type="GO" id="GO:0005886">
    <property type="term" value="C:plasma membrane"/>
    <property type="evidence" value="ECO:0007669"/>
    <property type="project" value="UniProtKB-SubCell"/>
</dbReference>
<evidence type="ECO:0000256" key="3">
    <source>
        <dbReference type="ARBA" id="ARBA00022449"/>
    </source>
</evidence>
<feature type="transmembrane region" description="Helical" evidence="9">
    <location>
        <begin position="208"/>
        <end position="229"/>
    </location>
</feature>
<organism evidence="11 12">
    <name type="scientific">Nonlabens agnitus</name>
    <dbReference type="NCBI Taxonomy" id="870484"/>
    <lineage>
        <taxon>Bacteria</taxon>
        <taxon>Pseudomonadati</taxon>
        <taxon>Bacteroidota</taxon>
        <taxon>Flavobacteriia</taxon>
        <taxon>Flavobacteriales</taxon>
        <taxon>Flavobacteriaceae</taxon>
        <taxon>Nonlabens</taxon>
    </lineage>
</organism>
<protein>
    <submittedName>
        <fullName evidence="11">Na+/H+ antiporter NhaC</fullName>
    </submittedName>
</protein>
<dbReference type="RefSeq" id="WP_055412357.1">
    <property type="nucleotide sequence ID" value="NZ_MQUC01000003.1"/>
</dbReference>
<evidence type="ECO:0000256" key="4">
    <source>
        <dbReference type="ARBA" id="ARBA00022475"/>
    </source>
</evidence>
<dbReference type="NCBIfam" id="TIGR00931">
    <property type="entry name" value="antiport_nhaC"/>
    <property type="match status" value="1"/>
</dbReference>
<keyword evidence="7 9" id="KW-0472">Membrane</keyword>
<comment type="similarity">
    <text evidence="8">Belongs to the NhaC Na(+)/H(+) (TC 2.A.35) antiporter family.</text>
</comment>
<evidence type="ECO:0000256" key="1">
    <source>
        <dbReference type="ARBA" id="ARBA00004651"/>
    </source>
</evidence>
<keyword evidence="6 9" id="KW-1133">Transmembrane helix</keyword>
<dbReference type="AlphaFoldDB" id="A0A2S9WS26"/>
<name>A0A2S9WS26_9FLAO</name>
<keyword evidence="3" id="KW-0050">Antiport</keyword>
<reference evidence="11 12" key="1">
    <citation type="submission" date="2016-11" db="EMBL/GenBank/DDBJ databases">
        <title>Trade-off between light-utilization and light-protection in marine flavobacteria.</title>
        <authorList>
            <person name="Kumagai Y."/>
        </authorList>
    </citation>
    <scope>NUCLEOTIDE SEQUENCE [LARGE SCALE GENOMIC DNA]</scope>
    <source>
        <strain evidence="11 12">JCM 17109</strain>
    </source>
</reference>
<evidence type="ECO:0000256" key="8">
    <source>
        <dbReference type="ARBA" id="ARBA00038435"/>
    </source>
</evidence>
<dbReference type="PANTHER" id="PTHR33451:SF3">
    <property type="entry name" value="MALATE-2H(+)_NA(+)-LACTATE ANTIPORTER"/>
    <property type="match status" value="1"/>
</dbReference>
<feature type="transmembrane region" description="Helical" evidence="9">
    <location>
        <begin position="274"/>
        <end position="292"/>
    </location>
</feature>
<proteinExistence type="inferred from homology"/>
<evidence type="ECO:0000313" key="12">
    <source>
        <dbReference type="Proteomes" id="UP000239532"/>
    </source>
</evidence>
<evidence type="ECO:0000259" key="10">
    <source>
        <dbReference type="Pfam" id="PF03553"/>
    </source>
</evidence>
<feature type="domain" description="Na+/H+ antiporter NhaC-like C-terminal" evidence="10">
    <location>
        <begin position="177"/>
        <end position="488"/>
    </location>
</feature>
<feature type="transmembrane region" description="Helical" evidence="9">
    <location>
        <begin position="382"/>
        <end position="404"/>
    </location>
</feature>
<evidence type="ECO:0000256" key="9">
    <source>
        <dbReference type="SAM" id="Phobius"/>
    </source>
</evidence>
<dbReference type="OrthoDB" id="9762978at2"/>
<feature type="transmembrane region" description="Helical" evidence="9">
    <location>
        <begin position="21"/>
        <end position="44"/>
    </location>
</feature>
<gene>
    <name evidence="11" type="ORF">BST86_02780</name>
</gene>
<dbReference type="Pfam" id="PF03553">
    <property type="entry name" value="Na_H_antiporter"/>
    <property type="match status" value="1"/>
</dbReference>
<evidence type="ECO:0000256" key="2">
    <source>
        <dbReference type="ARBA" id="ARBA00022448"/>
    </source>
</evidence>
<dbReference type="InterPro" id="IPR018461">
    <property type="entry name" value="Na/H_Antiport_NhaC-like_C"/>
</dbReference>
<dbReference type="InterPro" id="IPR004770">
    <property type="entry name" value="Na/H_antiport_NhaC"/>
</dbReference>
<dbReference type="InterPro" id="IPR052180">
    <property type="entry name" value="NhaC_Na-H+_Antiporter"/>
</dbReference>
<feature type="transmembrane region" description="Helical" evidence="9">
    <location>
        <begin position="90"/>
        <end position="115"/>
    </location>
</feature>
<dbReference type="Proteomes" id="UP000239532">
    <property type="component" value="Unassembled WGS sequence"/>
</dbReference>
<evidence type="ECO:0000256" key="6">
    <source>
        <dbReference type="ARBA" id="ARBA00022989"/>
    </source>
</evidence>
<keyword evidence="5 9" id="KW-0812">Transmembrane</keyword>
<accession>A0A2S9WS26</accession>
<keyword evidence="12" id="KW-1185">Reference proteome</keyword>
<keyword evidence="4" id="KW-1003">Cell membrane</keyword>
<feature type="transmembrane region" description="Helical" evidence="9">
    <location>
        <begin position="353"/>
        <end position="375"/>
    </location>
</feature>
<feature type="transmembrane region" description="Helical" evidence="9">
    <location>
        <begin position="467"/>
        <end position="487"/>
    </location>
</feature>
<comment type="caution">
    <text evidence="11">The sequence shown here is derived from an EMBL/GenBank/DDBJ whole genome shotgun (WGS) entry which is preliminary data.</text>
</comment>
<dbReference type="PANTHER" id="PTHR33451">
    <property type="entry name" value="MALATE-2H(+)/NA(+)-LACTATE ANTIPORTER"/>
    <property type="match status" value="1"/>
</dbReference>
<comment type="subcellular location">
    <subcellularLocation>
        <location evidence="1">Cell membrane</location>
        <topology evidence="1">Multi-pass membrane protein</topology>
    </subcellularLocation>
</comment>
<evidence type="ECO:0000256" key="7">
    <source>
        <dbReference type="ARBA" id="ARBA00023136"/>
    </source>
</evidence>
<feature type="transmembrane region" description="Helical" evidence="9">
    <location>
        <begin position="121"/>
        <end position="141"/>
    </location>
</feature>
<feature type="transmembrane region" description="Helical" evidence="9">
    <location>
        <begin position="50"/>
        <end position="69"/>
    </location>
</feature>